<accession>A0A0R1N899</accession>
<feature type="transmembrane region" description="Helical" evidence="1">
    <location>
        <begin position="429"/>
        <end position="453"/>
    </location>
</feature>
<proteinExistence type="predicted"/>
<feature type="transmembrane region" description="Helical" evidence="1">
    <location>
        <begin position="33"/>
        <end position="57"/>
    </location>
</feature>
<feature type="transmembrane region" description="Helical" evidence="1">
    <location>
        <begin position="465"/>
        <end position="484"/>
    </location>
</feature>
<evidence type="ECO:0000313" key="3">
    <source>
        <dbReference type="Proteomes" id="UP000051330"/>
    </source>
</evidence>
<dbReference type="EMBL" id="AZEC01000007">
    <property type="protein sequence ID" value="KRL12536.1"/>
    <property type="molecule type" value="Genomic_DNA"/>
</dbReference>
<gene>
    <name evidence="2" type="ORF">FD09_GL002854</name>
</gene>
<feature type="transmembrane region" description="Helical" evidence="1">
    <location>
        <begin position="248"/>
        <end position="267"/>
    </location>
</feature>
<feature type="transmembrane region" description="Helical" evidence="1">
    <location>
        <begin position="133"/>
        <end position="155"/>
    </location>
</feature>
<organism evidence="2 3">
    <name type="scientific">Schleiferilactobacillus perolens DSM 12744</name>
    <dbReference type="NCBI Taxonomy" id="1423792"/>
    <lineage>
        <taxon>Bacteria</taxon>
        <taxon>Bacillati</taxon>
        <taxon>Bacillota</taxon>
        <taxon>Bacilli</taxon>
        <taxon>Lactobacillales</taxon>
        <taxon>Lactobacillaceae</taxon>
        <taxon>Schleiferilactobacillus</taxon>
    </lineage>
</organism>
<keyword evidence="3" id="KW-1185">Reference proteome</keyword>
<feature type="transmembrane region" description="Helical" evidence="1">
    <location>
        <begin position="64"/>
        <end position="80"/>
    </location>
</feature>
<keyword evidence="1" id="KW-1133">Transmembrane helix</keyword>
<name>A0A0R1N899_9LACO</name>
<comment type="caution">
    <text evidence="2">The sequence shown here is derived from an EMBL/GenBank/DDBJ whole genome shotgun (WGS) entry which is preliminary data.</text>
</comment>
<feature type="transmembrane region" description="Helical" evidence="1">
    <location>
        <begin position="9"/>
        <end position="27"/>
    </location>
</feature>
<feature type="transmembrane region" description="Helical" evidence="1">
    <location>
        <begin position="279"/>
        <end position="298"/>
    </location>
</feature>
<reference evidence="2 3" key="1">
    <citation type="journal article" date="2015" name="Genome Announc.">
        <title>Expanding the biotechnology potential of lactobacilli through comparative genomics of 213 strains and associated genera.</title>
        <authorList>
            <person name="Sun Z."/>
            <person name="Harris H.M."/>
            <person name="McCann A."/>
            <person name="Guo C."/>
            <person name="Argimon S."/>
            <person name="Zhang W."/>
            <person name="Yang X."/>
            <person name="Jeffery I.B."/>
            <person name="Cooney J.C."/>
            <person name="Kagawa T.F."/>
            <person name="Liu W."/>
            <person name="Song Y."/>
            <person name="Salvetti E."/>
            <person name="Wrobel A."/>
            <person name="Rasinkangas P."/>
            <person name="Parkhill J."/>
            <person name="Rea M.C."/>
            <person name="O'Sullivan O."/>
            <person name="Ritari J."/>
            <person name="Douillard F.P."/>
            <person name="Paul Ross R."/>
            <person name="Yang R."/>
            <person name="Briner A.E."/>
            <person name="Felis G.E."/>
            <person name="de Vos W.M."/>
            <person name="Barrangou R."/>
            <person name="Klaenhammer T.R."/>
            <person name="Caufield P.W."/>
            <person name="Cui Y."/>
            <person name="Zhang H."/>
            <person name="O'Toole P.W."/>
        </authorList>
    </citation>
    <scope>NUCLEOTIDE SEQUENCE [LARGE SCALE GENOMIC DNA]</scope>
    <source>
        <strain evidence="2 3">DSM 12744</strain>
    </source>
</reference>
<dbReference type="InterPro" id="IPR049504">
    <property type="entry name" value="O-antigen_lig"/>
</dbReference>
<dbReference type="STRING" id="1423792.FD09_GL002854"/>
<feature type="transmembrane region" description="Helical" evidence="1">
    <location>
        <begin position="100"/>
        <end position="121"/>
    </location>
</feature>
<dbReference type="Pfam" id="PF13425">
    <property type="entry name" value="O-antigen_lig"/>
    <property type="match status" value="1"/>
</dbReference>
<dbReference type="PATRIC" id="fig|1423792.3.peg.2926"/>
<dbReference type="OrthoDB" id="2320327at2"/>
<sequence length="528" mass="61027">MLATKLKRCVFIFVILQPFLDIFWLYQPPIATFLGMSPATLIRLVFIAVIGVLYLLSLRNKKELWFYGGYLLLLGVYFIFHQRNAMAFHSLVPGNFGYSTFGELFYIVRMLVPLFMIVVAARTEYTDNQFEHIINWLTIFFSGSIVLTNVLRISLGSYLRNWGTGNIFQQYPHQRITGTIFDWFRPSQTMDFYGMASKGFFNHANTTGAILVLLTPLVFYVVVKNFNWKNSILMGVHLLACQELGTKAAGYGVMLALAAYILVYLFFAFVKKEVHFNKYLALFFVVALFATYGLSRFAPSVNRQASEEVVEKEMKPTKKKTKHLAKQLDQITKTGTRKQQIKFINKYRDQFGLNKGFVTKTYPAKYDPQFWLGVMHWPAYSRMNYRYLQMQIWRRVSAINNNSKDKLFGFGYIRLNNMGLIERDFVSQYYAIGAVGMLLLVAPYILLILFLGLRMLFRFRDLFTLKNVTLIMGVIMAFAISLYAGYVLDYLTATILVGFFLGQLVLGTFPPRQATDRYAFDRSHELGR</sequence>
<dbReference type="AlphaFoldDB" id="A0A0R1N899"/>
<keyword evidence="1" id="KW-0812">Transmembrane</keyword>
<dbReference type="Proteomes" id="UP000051330">
    <property type="component" value="Unassembled WGS sequence"/>
</dbReference>
<keyword evidence="1" id="KW-0472">Membrane</keyword>
<protein>
    <submittedName>
        <fullName evidence="2">Uncharacterized protein</fullName>
    </submittedName>
</protein>
<feature type="transmembrane region" description="Helical" evidence="1">
    <location>
        <begin position="490"/>
        <end position="509"/>
    </location>
</feature>
<evidence type="ECO:0000313" key="2">
    <source>
        <dbReference type="EMBL" id="KRL12536.1"/>
    </source>
</evidence>
<evidence type="ECO:0000256" key="1">
    <source>
        <dbReference type="SAM" id="Phobius"/>
    </source>
</evidence>